<comment type="caution">
    <text evidence="1">The sequence shown here is derived from an EMBL/GenBank/DDBJ whole genome shotgun (WGS) entry which is preliminary data.</text>
</comment>
<sequence length="104" mass="10127">METGSSATDGSTLWVAGTVGAGSVLEAGAGVGAGTSVVWVVSTGAVVASELGDSPLLCVLWTEGSALGAAKLGPAESGMDRAATTAMDSALDRRVREAGMDSPE</sequence>
<accession>A0A2N7S4P0</accession>
<dbReference type="AlphaFoldDB" id="A0A2N7S4P0"/>
<proteinExistence type="predicted"/>
<protein>
    <submittedName>
        <fullName evidence="1">Uncharacterized protein</fullName>
    </submittedName>
</protein>
<gene>
    <name evidence="1" type="ORF">CIK84_05925</name>
</gene>
<reference evidence="1 2" key="1">
    <citation type="journal article" date="2017" name="Elife">
        <title>Extensive horizontal gene transfer in cheese-associated bacteria.</title>
        <authorList>
            <person name="Bonham K.S."/>
            <person name="Wolfe B.E."/>
            <person name="Dutton R.J."/>
        </authorList>
    </citation>
    <scope>NUCLEOTIDE SEQUENCE [LARGE SCALE GENOMIC DNA]</scope>
    <source>
        <strain evidence="1 2">JB182</strain>
    </source>
</reference>
<dbReference type="Proteomes" id="UP000235739">
    <property type="component" value="Unassembled WGS sequence"/>
</dbReference>
<organism evidence="1 2">
    <name type="scientific">Glutamicibacter arilaitensis</name>
    <dbReference type="NCBI Taxonomy" id="256701"/>
    <lineage>
        <taxon>Bacteria</taxon>
        <taxon>Bacillati</taxon>
        <taxon>Actinomycetota</taxon>
        <taxon>Actinomycetes</taxon>
        <taxon>Micrococcales</taxon>
        <taxon>Micrococcaceae</taxon>
        <taxon>Glutamicibacter</taxon>
    </lineage>
</organism>
<dbReference type="EMBL" id="PNQX01000001">
    <property type="protein sequence ID" value="PMQ21111.1"/>
    <property type="molecule type" value="Genomic_DNA"/>
</dbReference>
<evidence type="ECO:0000313" key="2">
    <source>
        <dbReference type="Proteomes" id="UP000235739"/>
    </source>
</evidence>
<evidence type="ECO:0000313" key="1">
    <source>
        <dbReference type="EMBL" id="PMQ21111.1"/>
    </source>
</evidence>
<name>A0A2N7S4P0_9MICC</name>